<accession>A0ABT1CBV7</accession>
<name>A0ABT1CBV7_9HYPH</name>
<evidence type="ECO:0000313" key="2">
    <source>
        <dbReference type="EMBL" id="MCO6052309.1"/>
    </source>
</evidence>
<gene>
    <name evidence="2" type="ORF">NGM99_21195</name>
</gene>
<dbReference type="EMBL" id="JAMXQS010000014">
    <property type="protein sequence ID" value="MCO6052309.1"/>
    <property type="molecule type" value="Genomic_DNA"/>
</dbReference>
<dbReference type="RefSeq" id="WP_252822707.1">
    <property type="nucleotide sequence ID" value="NZ_JAMXQS010000014.1"/>
</dbReference>
<evidence type="ECO:0008006" key="4">
    <source>
        <dbReference type="Google" id="ProtNLM"/>
    </source>
</evidence>
<sequence>MEKSLEIAVSLNATESKSRARYDKTTDAANDIMRAERKHSDDKTERLKAARLARDATLIVPAPVETSKPAKRKPSLQPLKKAS</sequence>
<dbReference type="Proteomes" id="UP001205906">
    <property type="component" value="Unassembled WGS sequence"/>
</dbReference>
<feature type="region of interest" description="Disordered" evidence="1">
    <location>
        <begin position="63"/>
        <end position="83"/>
    </location>
</feature>
<comment type="caution">
    <text evidence="2">The sequence shown here is derived from an EMBL/GenBank/DDBJ whole genome shotgun (WGS) entry which is preliminary data.</text>
</comment>
<keyword evidence="3" id="KW-1185">Reference proteome</keyword>
<reference evidence="2 3" key="1">
    <citation type="submission" date="2022-06" db="EMBL/GenBank/DDBJ databases">
        <title>Mesorhizobium sp. strain RP14 Genome sequencing and assembly.</title>
        <authorList>
            <person name="Kim I."/>
        </authorList>
    </citation>
    <scope>NUCLEOTIDE SEQUENCE [LARGE SCALE GENOMIC DNA]</scope>
    <source>
        <strain evidence="3">RP14(2022)</strain>
    </source>
</reference>
<organism evidence="2 3">
    <name type="scientific">Mesorhizobium liriopis</name>
    <dbReference type="NCBI Taxonomy" id="2953882"/>
    <lineage>
        <taxon>Bacteria</taxon>
        <taxon>Pseudomonadati</taxon>
        <taxon>Pseudomonadota</taxon>
        <taxon>Alphaproteobacteria</taxon>
        <taxon>Hyphomicrobiales</taxon>
        <taxon>Phyllobacteriaceae</taxon>
        <taxon>Mesorhizobium</taxon>
    </lineage>
</organism>
<proteinExistence type="predicted"/>
<protein>
    <recommendedName>
        <fullName evidence="4">Transcriptional regulator</fullName>
    </recommendedName>
</protein>
<evidence type="ECO:0000313" key="3">
    <source>
        <dbReference type="Proteomes" id="UP001205906"/>
    </source>
</evidence>
<evidence type="ECO:0000256" key="1">
    <source>
        <dbReference type="SAM" id="MobiDB-lite"/>
    </source>
</evidence>